<reference evidence="1" key="1">
    <citation type="submission" date="2018-05" db="EMBL/GenBank/DDBJ databases">
        <authorList>
            <person name="Lanie J.A."/>
            <person name="Ng W.-L."/>
            <person name="Kazmierczak K.M."/>
            <person name="Andrzejewski T.M."/>
            <person name="Davidsen T.M."/>
            <person name="Wayne K.J."/>
            <person name="Tettelin H."/>
            <person name="Glass J.I."/>
            <person name="Rusch D."/>
            <person name="Podicherti R."/>
            <person name="Tsui H.-C.T."/>
            <person name="Winkler M.E."/>
        </authorList>
    </citation>
    <scope>NUCLEOTIDE SEQUENCE</scope>
</reference>
<sequence>MRKTSSLQMGGDLTAKHFRASYELLYAADQTDFYLRQNELVAIVIPEVDDK</sequence>
<gene>
    <name evidence="1" type="ORF">METZ01_LOCUS229723</name>
</gene>
<organism evidence="1">
    <name type="scientific">marine metagenome</name>
    <dbReference type="NCBI Taxonomy" id="408172"/>
    <lineage>
        <taxon>unclassified sequences</taxon>
        <taxon>metagenomes</taxon>
        <taxon>ecological metagenomes</taxon>
    </lineage>
</organism>
<evidence type="ECO:0000313" key="1">
    <source>
        <dbReference type="EMBL" id="SVB76869.1"/>
    </source>
</evidence>
<dbReference type="EMBL" id="UINC01056624">
    <property type="protein sequence ID" value="SVB76869.1"/>
    <property type="molecule type" value="Genomic_DNA"/>
</dbReference>
<protein>
    <submittedName>
        <fullName evidence="1">Uncharacterized protein</fullName>
    </submittedName>
</protein>
<proteinExistence type="predicted"/>
<accession>A0A382GPF3</accession>
<name>A0A382GPF3_9ZZZZ</name>
<dbReference type="AlphaFoldDB" id="A0A382GPF3"/>